<accession>A0A4Y2TC72</accession>
<dbReference type="AlphaFoldDB" id="A0A4Y2TC72"/>
<keyword evidence="3" id="KW-1185">Reference proteome</keyword>
<gene>
    <name evidence="2" type="ORF">AVEN_23859_1</name>
</gene>
<feature type="transmembrane region" description="Helical" evidence="1">
    <location>
        <begin position="12"/>
        <end position="35"/>
    </location>
</feature>
<evidence type="ECO:0000256" key="1">
    <source>
        <dbReference type="SAM" id="Phobius"/>
    </source>
</evidence>
<dbReference type="Proteomes" id="UP000499080">
    <property type="component" value="Unassembled WGS sequence"/>
</dbReference>
<comment type="caution">
    <text evidence="2">The sequence shown here is derived from an EMBL/GenBank/DDBJ whole genome shotgun (WGS) entry which is preliminary data.</text>
</comment>
<evidence type="ECO:0000313" key="3">
    <source>
        <dbReference type="Proteomes" id="UP000499080"/>
    </source>
</evidence>
<name>A0A4Y2TC72_ARAVE</name>
<organism evidence="2 3">
    <name type="scientific">Araneus ventricosus</name>
    <name type="common">Orbweaver spider</name>
    <name type="synonym">Epeira ventricosa</name>
    <dbReference type="NCBI Taxonomy" id="182803"/>
    <lineage>
        <taxon>Eukaryota</taxon>
        <taxon>Metazoa</taxon>
        <taxon>Ecdysozoa</taxon>
        <taxon>Arthropoda</taxon>
        <taxon>Chelicerata</taxon>
        <taxon>Arachnida</taxon>
        <taxon>Araneae</taxon>
        <taxon>Araneomorphae</taxon>
        <taxon>Entelegynae</taxon>
        <taxon>Araneoidea</taxon>
        <taxon>Araneidae</taxon>
        <taxon>Araneus</taxon>
    </lineage>
</organism>
<reference evidence="2 3" key="1">
    <citation type="journal article" date="2019" name="Sci. Rep.">
        <title>Orb-weaving spider Araneus ventricosus genome elucidates the spidroin gene catalogue.</title>
        <authorList>
            <person name="Kono N."/>
            <person name="Nakamura H."/>
            <person name="Ohtoshi R."/>
            <person name="Moran D.A.P."/>
            <person name="Shinohara A."/>
            <person name="Yoshida Y."/>
            <person name="Fujiwara M."/>
            <person name="Mori M."/>
            <person name="Tomita M."/>
            <person name="Arakawa K."/>
        </authorList>
    </citation>
    <scope>NUCLEOTIDE SEQUENCE [LARGE SCALE GENOMIC DNA]</scope>
</reference>
<keyword evidence="1" id="KW-0812">Transmembrane</keyword>
<keyword evidence="1" id="KW-0472">Membrane</keyword>
<keyword evidence="1" id="KW-1133">Transmembrane helix</keyword>
<dbReference type="EMBL" id="BGPR01027611">
    <property type="protein sequence ID" value="GBN98238.1"/>
    <property type="molecule type" value="Genomic_DNA"/>
</dbReference>
<sequence length="89" mass="9901">MGLLKIGQAHPLLTSLLMVLLGLVPLVIVGVGNLLSELCCRLLVIFVNIHFNDSKLTFLLMCSQCEDSCSRAFNQDRVYCAERERCGFP</sequence>
<proteinExistence type="predicted"/>
<protein>
    <submittedName>
        <fullName evidence="2">Uncharacterized protein</fullName>
    </submittedName>
</protein>
<evidence type="ECO:0000313" key="2">
    <source>
        <dbReference type="EMBL" id="GBN98238.1"/>
    </source>
</evidence>